<reference evidence="2 3" key="1">
    <citation type="submission" date="2018-01" db="EMBL/GenBank/DDBJ databases">
        <title>Whole genome analyses suggest that Burkholderia sensu lato contains two further novel genera in the rhizoxinica-symbiotica group Mycetohabitans gen. nov., and Trinickia gen. nov.: implications for the evolution of diazotrophy and nodulation in the Burkholderiaceae.</title>
        <authorList>
            <person name="Estrada-de los Santos P."/>
            <person name="Palmer M."/>
            <person name="Chavez-Ramirez B."/>
            <person name="Beukes C."/>
            <person name="Steenkamp E.T."/>
            <person name="Hirsch A.M."/>
            <person name="Manyaka P."/>
            <person name="Maluk M."/>
            <person name="Lafos M."/>
            <person name="Crook M."/>
            <person name="Gross E."/>
            <person name="Simon M.F."/>
            <person name="Bueno dos Reis Junior F."/>
            <person name="Poole P.S."/>
            <person name="Venter S.N."/>
            <person name="James E.K."/>
        </authorList>
    </citation>
    <scope>NUCLEOTIDE SEQUENCE [LARGE SCALE GENOMIC DNA]</scope>
    <source>
        <strain evidence="2 3">WSM 3937</strain>
    </source>
</reference>
<dbReference type="EMBL" id="PNXY01000020">
    <property type="protein sequence ID" value="PMS27446.1"/>
    <property type="molecule type" value="Genomic_DNA"/>
</dbReference>
<feature type="transmembrane region" description="Helical" evidence="1">
    <location>
        <begin position="20"/>
        <end position="36"/>
    </location>
</feature>
<name>A0ABX4V0E8_9BURK</name>
<dbReference type="Proteomes" id="UP000235659">
    <property type="component" value="Unassembled WGS sequence"/>
</dbReference>
<feature type="transmembrane region" description="Helical" evidence="1">
    <location>
        <begin position="42"/>
        <end position="64"/>
    </location>
</feature>
<organism evidence="2 3">
    <name type="scientific">Paraburkholderia rhynchosiae</name>
    <dbReference type="NCBI Taxonomy" id="487049"/>
    <lineage>
        <taxon>Bacteria</taxon>
        <taxon>Pseudomonadati</taxon>
        <taxon>Pseudomonadota</taxon>
        <taxon>Betaproteobacteria</taxon>
        <taxon>Burkholderiales</taxon>
        <taxon>Burkholderiaceae</taxon>
        <taxon>Paraburkholderia</taxon>
    </lineage>
</organism>
<keyword evidence="1" id="KW-0812">Transmembrane</keyword>
<feature type="transmembrane region" description="Helical" evidence="1">
    <location>
        <begin position="71"/>
        <end position="92"/>
    </location>
</feature>
<keyword evidence="1" id="KW-0472">Membrane</keyword>
<evidence type="ECO:0000256" key="1">
    <source>
        <dbReference type="SAM" id="Phobius"/>
    </source>
</evidence>
<evidence type="ECO:0000313" key="2">
    <source>
        <dbReference type="EMBL" id="PMS27446.1"/>
    </source>
</evidence>
<keyword evidence="1" id="KW-1133">Transmembrane helix</keyword>
<keyword evidence="3" id="KW-1185">Reference proteome</keyword>
<proteinExistence type="predicted"/>
<protein>
    <recommendedName>
        <fullName evidence="4">DUF4190 domain-containing protein</fullName>
    </recommendedName>
</protein>
<evidence type="ECO:0008006" key="4">
    <source>
        <dbReference type="Google" id="ProtNLM"/>
    </source>
</evidence>
<gene>
    <name evidence="2" type="ORF">C0Z16_24595</name>
</gene>
<evidence type="ECO:0000313" key="3">
    <source>
        <dbReference type="Proteomes" id="UP000235659"/>
    </source>
</evidence>
<accession>A0ABX4V0E8</accession>
<comment type="caution">
    <text evidence="2">The sequence shown here is derived from an EMBL/GenBank/DDBJ whole genome shotgun (WGS) entry which is preliminary data.</text>
</comment>
<sequence length="200" mass="22450">MLHHKMNDMQPSDCDSLDWPLLCVSAAIALMSTVAISNDLFIISLLLLAPAACVAVWIAIGLFYAVKSARVLRLTSCLVAAMFAYFSAQWLLPGHDAVQQTTANFQFEGKRATYEASVANHKLADPKRNFVLFEAREDWQRGEVDRRIAYDETDTLISGLPGQVGRLIEQQSPEDATEFASCRWKVRHIDGHYYAVDFFC</sequence>